<name>A0AAN5C829_9BILA</name>
<protein>
    <submittedName>
        <fullName evidence="2">Uncharacterized protein</fullName>
    </submittedName>
</protein>
<feature type="non-terminal residue" evidence="2">
    <location>
        <position position="1"/>
    </location>
</feature>
<feature type="non-terminal residue" evidence="2">
    <location>
        <position position="296"/>
    </location>
</feature>
<feature type="region of interest" description="Disordered" evidence="1">
    <location>
        <begin position="1"/>
        <end position="189"/>
    </location>
</feature>
<organism evidence="2 3">
    <name type="scientific">Pristionchus mayeri</name>
    <dbReference type="NCBI Taxonomy" id="1317129"/>
    <lineage>
        <taxon>Eukaryota</taxon>
        <taxon>Metazoa</taxon>
        <taxon>Ecdysozoa</taxon>
        <taxon>Nematoda</taxon>
        <taxon>Chromadorea</taxon>
        <taxon>Rhabditida</taxon>
        <taxon>Rhabditina</taxon>
        <taxon>Diplogasteromorpha</taxon>
        <taxon>Diplogasteroidea</taxon>
        <taxon>Neodiplogasteridae</taxon>
        <taxon>Pristionchus</taxon>
    </lineage>
</organism>
<feature type="compositionally biased region" description="Basic and acidic residues" evidence="1">
    <location>
        <begin position="38"/>
        <end position="53"/>
    </location>
</feature>
<evidence type="ECO:0000313" key="2">
    <source>
        <dbReference type="EMBL" id="GMR32389.1"/>
    </source>
</evidence>
<comment type="caution">
    <text evidence="2">The sequence shown here is derived from an EMBL/GenBank/DDBJ whole genome shotgun (WGS) entry which is preliminary data.</text>
</comment>
<keyword evidence="3" id="KW-1185">Reference proteome</keyword>
<dbReference type="AlphaFoldDB" id="A0AAN5C829"/>
<dbReference type="Proteomes" id="UP001328107">
    <property type="component" value="Unassembled WGS sequence"/>
</dbReference>
<dbReference type="EMBL" id="BTRK01000001">
    <property type="protein sequence ID" value="GMR32389.1"/>
    <property type="molecule type" value="Genomic_DNA"/>
</dbReference>
<reference evidence="3" key="1">
    <citation type="submission" date="2022-10" db="EMBL/GenBank/DDBJ databases">
        <title>Genome assembly of Pristionchus species.</title>
        <authorList>
            <person name="Yoshida K."/>
            <person name="Sommer R.J."/>
        </authorList>
    </citation>
    <scope>NUCLEOTIDE SEQUENCE [LARGE SCALE GENOMIC DNA]</scope>
    <source>
        <strain evidence="3">RS5460</strain>
    </source>
</reference>
<feature type="region of interest" description="Disordered" evidence="1">
    <location>
        <begin position="223"/>
        <end position="242"/>
    </location>
</feature>
<proteinExistence type="predicted"/>
<sequence>IEMSTDLHSPPPPPSSPGNKSSGYVFPNWLRGGSGGRKKSEEHKSLTGMETKELGPAVPPQQKRSFDSRPTSRAAEEGQLHSPGPTKHKRLAVLTGEEDMSHPPPLQQPKSRFRNGHASFRLRMLQEQHGTGFEPHKLPQSMPTSPAGRGNRDPFEGILPSSAKKSKLSKSTKTVPSLSSPPPTPSNANLSVDAVEQIKHQIYRMRSLSGDNRSSMEDTALLPVTTPAPPERAVSAPSSSSPTLRNLRTFRMAHESFRARMFHEQHNVRHFDPVGGDLNKYTARSYAIQNGNEVFG</sequence>
<evidence type="ECO:0000256" key="1">
    <source>
        <dbReference type="SAM" id="MobiDB-lite"/>
    </source>
</evidence>
<accession>A0AAN5C829</accession>
<evidence type="ECO:0000313" key="3">
    <source>
        <dbReference type="Proteomes" id="UP001328107"/>
    </source>
</evidence>
<gene>
    <name evidence="2" type="ORF">PMAYCL1PPCAC_02584</name>
</gene>